<organism evidence="2 3">
    <name type="scientific">Datura stramonium</name>
    <name type="common">Jimsonweed</name>
    <name type="synonym">Common thornapple</name>
    <dbReference type="NCBI Taxonomy" id="4076"/>
    <lineage>
        <taxon>Eukaryota</taxon>
        <taxon>Viridiplantae</taxon>
        <taxon>Streptophyta</taxon>
        <taxon>Embryophyta</taxon>
        <taxon>Tracheophyta</taxon>
        <taxon>Spermatophyta</taxon>
        <taxon>Magnoliopsida</taxon>
        <taxon>eudicotyledons</taxon>
        <taxon>Gunneridae</taxon>
        <taxon>Pentapetalae</taxon>
        <taxon>asterids</taxon>
        <taxon>lamiids</taxon>
        <taxon>Solanales</taxon>
        <taxon>Solanaceae</taxon>
        <taxon>Solanoideae</taxon>
        <taxon>Datureae</taxon>
        <taxon>Datura</taxon>
    </lineage>
</organism>
<accession>A0ABS8WRN7</accession>
<proteinExistence type="predicted"/>
<evidence type="ECO:0000313" key="3">
    <source>
        <dbReference type="Proteomes" id="UP000823775"/>
    </source>
</evidence>
<reference evidence="2 3" key="1">
    <citation type="journal article" date="2021" name="BMC Genomics">
        <title>Datura genome reveals duplications of psychoactive alkaloid biosynthetic genes and high mutation rate following tissue culture.</title>
        <authorList>
            <person name="Rajewski A."/>
            <person name="Carter-House D."/>
            <person name="Stajich J."/>
            <person name="Litt A."/>
        </authorList>
    </citation>
    <scope>NUCLEOTIDE SEQUENCE [LARGE SCALE GENOMIC DNA]</scope>
    <source>
        <strain evidence="2">AR-01</strain>
    </source>
</reference>
<feature type="compositionally biased region" description="Basic and acidic residues" evidence="1">
    <location>
        <begin position="1"/>
        <end position="14"/>
    </location>
</feature>
<gene>
    <name evidence="2" type="ORF">HAX54_051665</name>
</gene>
<feature type="region of interest" description="Disordered" evidence="1">
    <location>
        <begin position="1"/>
        <end position="80"/>
    </location>
</feature>
<feature type="compositionally biased region" description="Basic and acidic residues" evidence="1">
    <location>
        <begin position="69"/>
        <end position="80"/>
    </location>
</feature>
<evidence type="ECO:0000313" key="2">
    <source>
        <dbReference type="EMBL" id="MCE3052143.1"/>
    </source>
</evidence>
<dbReference type="Proteomes" id="UP000823775">
    <property type="component" value="Unassembled WGS sequence"/>
</dbReference>
<comment type="caution">
    <text evidence="2">The sequence shown here is derived from an EMBL/GenBank/DDBJ whole genome shotgun (WGS) entry which is preliminary data.</text>
</comment>
<evidence type="ECO:0000256" key="1">
    <source>
        <dbReference type="SAM" id="MobiDB-lite"/>
    </source>
</evidence>
<name>A0ABS8WRN7_DATST</name>
<dbReference type="EMBL" id="JACEIK010009243">
    <property type="protein sequence ID" value="MCE3052143.1"/>
    <property type="molecule type" value="Genomic_DNA"/>
</dbReference>
<sequence>MSVRRRENMEEFREASGSCRMVESTMAGKSEYEAGGGGGGERWGVGGNGECPERRRGVGGAARGGRSVSGEERVRGRGDW</sequence>
<feature type="compositionally biased region" description="Gly residues" evidence="1">
    <location>
        <begin position="34"/>
        <end position="49"/>
    </location>
</feature>
<keyword evidence="3" id="KW-1185">Reference proteome</keyword>
<protein>
    <submittedName>
        <fullName evidence="2">Uncharacterized protein</fullName>
    </submittedName>
</protein>